<proteinExistence type="predicted"/>
<dbReference type="AlphaFoldDB" id="A0A2Z5G568"/>
<sequence>MDITGRTIARAAKDELTIKAIETKAATREATAQSQLI</sequence>
<keyword evidence="2" id="KW-1185">Reference proteome</keyword>
<reference evidence="1 2" key="1">
    <citation type="journal article" date="2018" name="Front. Microbiol.">
        <title>Hydrolytic Capabilities as a Key to Environmental Success: Chitinolytic and Cellulolytic Acidobacteria From Acidic Sub-arctic Soils and Boreal Peatlands.</title>
        <authorList>
            <person name="Belova S.E."/>
            <person name="Ravin N.V."/>
            <person name="Pankratov T.A."/>
            <person name="Rakitin A.L."/>
            <person name="Ivanova A.A."/>
            <person name="Beletsky A.V."/>
            <person name="Mardanov A.V."/>
            <person name="Sinninghe Damste J.S."/>
            <person name="Dedysh S.N."/>
        </authorList>
    </citation>
    <scope>NUCLEOTIDE SEQUENCE [LARGE SCALE GENOMIC DNA]</scope>
    <source>
        <strain evidence="1 2">SBC82</strain>
    </source>
</reference>
<dbReference type="Proteomes" id="UP000253606">
    <property type="component" value="Chromosome"/>
</dbReference>
<name>A0A2Z5G568_9BACT</name>
<dbReference type="EMBL" id="CP030840">
    <property type="protein sequence ID" value="AXC13686.1"/>
    <property type="molecule type" value="Genomic_DNA"/>
</dbReference>
<accession>A0A2Z5G568</accession>
<organism evidence="1 2">
    <name type="scientific">Acidisarcina polymorpha</name>
    <dbReference type="NCBI Taxonomy" id="2211140"/>
    <lineage>
        <taxon>Bacteria</taxon>
        <taxon>Pseudomonadati</taxon>
        <taxon>Acidobacteriota</taxon>
        <taxon>Terriglobia</taxon>
        <taxon>Terriglobales</taxon>
        <taxon>Acidobacteriaceae</taxon>
        <taxon>Acidisarcina</taxon>
    </lineage>
</organism>
<protein>
    <submittedName>
        <fullName evidence="1">Uncharacterized protein</fullName>
    </submittedName>
</protein>
<evidence type="ECO:0000313" key="1">
    <source>
        <dbReference type="EMBL" id="AXC13686.1"/>
    </source>
</evidence>
<dbReference type="KEGG" id="abas:ACPOL_4413"/>
<gene>
    <name evidence="1" type="ORF">ACPOL_4413</name>
</gene>
<evidence type="ECO:0000313" key="2">
    <source>
        <dbReference type="Proteomes" id="UP000253606"/>
    </source>
</evidence>